<name>A0AAV1SGC3_9ROSI</name>
<proteinExistence type="predicted"/>
<dbReference type="EMBL" id="CAWUPB010001173">
    <property type="protein sequence ID" value="CAK7349313.1"/>
    <property type="molecule type" value="Genomic_DNA"/>
</dbReference>
<organism evidence="1 2">
    <name type="scientific">Dovyalis caffra</name>
    <dbReference type="NCBI Taxonomy" id="77055"/>
    <lineage>
        <taxon>Eukaryota</taxon>
        <taxon>Viridiplantae</taxon>
        <taxon>Streptophyta</taxon>
        <taxon>Embryophyta</taxon>
        <taxon>Tracheophyta</taxon>
        <taxon>Spermatophyta</taxon>
        <taxon>Magnoliopsida</taxon>
        <taxon>eudicotyledons</taxon>
        <taxon>Gunneridae</taxon>
        <taxon>Pentapetalae</taxon>
        <taxon>rosids</taxon>
        <taxon>fabids</taxon>
        <taxon>Malpighiales</taxon>
        <taxon>Salicaceae</taxon>
        <taxon>Flacourtieae</taxon>
        <taxon>Dovyalis</taxon>
    </lineage>
</organism>
<protein>
    <recommendedName>
        <fullName evidence="3">Defensin-like protein</fullName>
    </recommendedName>
</protein>
<dbReference type="Proteomes" id="UP001314170">
    <property type="component" value="Unassembled WGS sequence"/>
</dbReference>
<gene>
    <name evidence="1" type="ORF">DCAF_LOCUS22026</name>
</gene>
<comment type="caution">
    <text evidence="1">The sequence shown here is derived from an EMBL/GenBank/DDBJ whole genome shotgun (WGS) entry which is preliminary data.</text>
</comment>
<evidence type="ECO:0000313" key="2">
    <source>
        <dbReference type="Proteomes" id="UP001314170"/>
    </source>
</evidence>
<reference evidence="1 2" key="1">
    <citation type="submission" date="2024-01" db="EMBL/GenBank/DDBJ databases">
        <authorList>
            <person name="Waweru B."/>
        </authorList>
    </citation>
    <scope>NUCLEOTIDE SEQUENCE [LARGE SCALE GENOMIC DNA]</scope>
</reference>
<dbReference type="AlphaFoldDB" id="A0AAV1SGC3"/>
<keyword evidence="2" id="KW-1185">Reference proteome</keyword>
<sequence length="98" mass="10563">MKDLVLVRYSSSDAKAVFLLLYASPPPLDIRFNPMLVFVAAVESGVCQIGGLSRCVRSWDCKDKKACKDECSSGYAGGYGLCTGNPNICLCSYDCPPL</sequence>
<evidence type="ECO:0000313" key="1">
    <source>
        <dbReference type="EMBL" id="CAK7349313.1"/>
    </source>
</evidence>
<evidence type="ECO:0008006" key="3">
    <source>
        <dbReference type="Google" id="ProtNLM"/>
    </source>
</evidence>
<accession>A0AAV1SGC3</accession>